<gene>
    <name evidence="1" type="ORF">GPUH_LOCUS8848</name>
</gene>
<dbReference type="EMBL" id="UYRT01026908">
    <property type="protein sequence ID" value="VDK65723.1"/>
    <property type="molecule type" value="Genomic_DNA"/>
</dbReference>
<sequence length="86" mass="10057">MANEVHLVILAFQDCPVVLVQMVLQVGQVQHRMLPAYRKEYSNRRHVCRVLKALVAFPVILVFQEIQEILAYRESLVICLCFFKQL</sequence>
<keyword evidence="2" id="KW-1185">Reference proteome</keyword>
<proteinExistence type="predicted"/>
<protein>
    <submittedName>
        <fullName evidence="1">Uncharacterized protein</fullName>
    </submittedName>
</protein>
<reference evidence="1 2" key="1">
    <citation type="submission" date="2018-11" db="EMBL/GenBank/DDBJ databases">
        <authorList>
            <consortium name="Pathogen Informatics"/>
        </authorList>
    </citation>
    <scope>NUCLEOTIDE SEQUENCE [LARGE SCALE GENOMIC DNA]</scope>
</reference>
<dbReference type="Proteomes" id="UP000271098">
    <property type="component" value="Unassembled WGS sequence"/>
</dbReference>
<name>A0A3P6S966_9BILA</name>
<evidence type="ECO:0000313" key="1">
    <source>
        <dbReference type="EMBL" id="VDK65723.1"/>
    </source>
</evidence>
<dbReference type="AlphaFoldDB" id="A0A3P6S966"/>
<evidence type="ECO:0000313" key="2">
    <source>
        <dbReference type="Proteomes" id="UP000271098"/>
    </source>
</evidence>
<accession>A0A3P6S966</accession>
<organism evidence="1 2">
    <name type="scientific">Gongylonema pulchrum</name>
    <dbReference type="NCBI Taxonomy" id="637853"/>
    <lineage>
        <taxon>Eukaryota</taxon>
        <taxon>Metazoa</taxon>
        <taxon>Ecdysozoa</taxon>
        <taxon>Nematoda</taxon>
        <taxon>Chromadorea</taxon>
        <taxon>Rhabditida</taxon>
        <taxon>Spirurina</taxon>
        <taxon>Spiruromorpha</taxon>
        <taxon>Spiruroidea</taxon>
        <taxon>Gongylonematidae</taxon>
        <taxon>Gongylonema</taxon>
    </lineage>
</organism>